<dbReference type="Pfam" id="PF02518">
    <property type="entry name" value="HATPase_c"/>
    <property type="match status" value="1"/>
</dbReference>
<dbReference type="Gene3D" id="6.10.340.10">
    <property type="match status" value="1"/>
</dbReference>
<evidence type="ECO:0000313" key="13">
    <source>
        <dbReference type="EMBL" id="GIE03818.1"/>
    </source>
</evidence>
<organism evidence="13 14">
    <name type="scientific">Paractinoplanes durhamensis</name>
    <dbReference type="NCBI Taxonomy" id="113563"/>
    <lineage>
        <taxon>Bacteria</taxon>
        <taxon>Bacillati</taxon>
        <taxon>Actinomycetota</taxon>
        <taxon>Actinomycetes</taxon>
        <taxon>Micromonosporales</taxon>
        <taxon>Micromonosporaceae</taxon>
        <taxon>Paractinoplanes</taxon>
    </lineage>
</organism>
<dbReference type="InterPro" id="IPR007891">
    <property type="entry name" value="CHASE3"/>
</dbReference>
<accession>A0ABQ3Z1V7</accession>
<feature type="transmembrane region" description="Helical" evidence="10">
    <location>
        <begin position="191"/>
        <end position="212"/>
    </location>
</feature>
<keyword evidence="9" id="KW-0902">Two-component regulatory system</keyword>
<dbReference type="SMART" id="SM00388">
    <property type="entry name" value="HisKA"/>
    <property type="match status" value="1"/>
</dbReference>
<dbReference type="InterPro" id="IPR036097">
    <property type="entry name" value="HisK_dim/P_sf"/>
</dbReference>
<evidence type="ECO:0000256" key="9">
    <source>
        <dbReference type="ARBA" id="ARBA00023012"/>
    </source>
</evidence>
<dbReference type="InterPro" id="IPR003594">
    <property type="entry name" value="HATPase_dom"/>
</dbReference>
<keyword evidence="4" id="KW-0597">Phosphoprotein</keyword>
<dbReference type="SMART" id="SM00387">
    <property type="entry name" value="HATPase_c"/>
    <property type="match status" value="1"/>
</dbReference>
<protein>
    <recommendedName>
        <fullName evidence="3">histidine kinase</fullName>
        <ecNumber evidence="3">2.7.13.3</ecNumber>
    </recommendedName>
</protein>
<keyword evidence="8 10" id="KW-1133">Transmembrane helix</keyword>
<evidence type="ECO:0000313" key="14">
    <source>
        <dbReference type="Proteomes" id="UP000637628"/>
    </source>
</evidence>
<dbReference type="CDD" id="cd06225">
    <property type="entry name" value="HAMP"/>
    <property type="match status" value="1"/>
</dbReference>
<dbReference type="PROSITE" id="PS50109">
    <property type="entry name" value="HIS_KIN"/>
    <property type="match status" value="1"/>
</dbReference>
<dbReference type="InterPro" id="IPR003660">
    <property type="entry name" value="HAMP_dom"/>
</dbReference>
<dbReference type="CDD" id="cd00082">
    <property type="entry name" value="HisKA"/>
    <property type="match status" value="1"/>
</dbReference>
<keyword evidence="14" id="KW-1185">Reference proteome</keyword>
<dbReference type="InterPro" id="IPR052162">
    <property type="entry name" value="Sensor_kinase/Photoreceptor"/>
</dbReference>
<sequence length="535" mass="58323">MSIFELSRWTLRRRIAALCIIVGVLLSALAVFAVITAARNNRQLDDVLNRASPMRAAGESLNTAFVDQETGIRGFAITGRESNLTPYTTGMADEQRLVSRIEDLLEPDDTAIHADLDLVRQRGQAWHRDVAEPVIDAVRTEGAEAGRAQIAAGSTAAFDALRAAITQMQTDIGVLRAASAAAAKDSSQTMVAIQIAAAAIIILAGAGLLLLLDRLVSRPVVELAGQVREVAAGDYEKHIDSVGSPELASLAADVDGMRQKIVSDLAEVREARGQIEWVNDQLKVQAEELTRSNRDLEQFAYVASHDLQEPLRKVASFCQLLQRRYSGQLDERADQYIGFAVDGAQRMQRLINDLLAFSRIGRITAGFTDVDLGQVLTEVKSQLEVRAGEDAEISWAGLPTVEGEEPLLTTLFVNLIGNSLKFRRPDEPPVIRISAERDGGEWVVKVRDNGIGIEKEFADKVFVIFQRLHARDAYEGTGIGLAIVKKIVEYHGGRIWLDLDVEEGTSINFTLPVLAGTPDVEVPTTGEEANREVAA</sequence>
<dbReference type="PANTHER" id="PTHR43304">
    <property type="entry name" value="PHYTOCHROME-LIKE PROTEIN CPH1"/>
    <property type="match status" value="1"/>
</dbReference>
<comment type="catalytic activity">
    <reaction evidence="1">
        <text>ATP + protein L-histidine = ADP + protein N-phospho-L-histidine.</text>
        <dbReference type="EC" id="2.7.13.3"/>
    </reaction>
</comment>
<dbReference type="Proteomes" id="UP000637628">
    <property type="component" value="Unassembled WGS sequence"/>
</dbReference>
<dbReference type="Pfam" id="PF00512">
    <property type="entry name" value="HisKA"/>
    <property type="match status" value="1"/>
</dbReference>
<dbReference type="PANTHER" id="PTHR43304:SF1">
    <property type="entry name" value="PAC DOMAIN-CONTAINING PROTEIN"/>
    <property type="match status" value="1"/>
</dbReference>
<evidence type="ECO:0000256" key="8">
    <source>
        <dbReference type="ARBA" id="ARBA00022989"/>
    </source>
</evidence>
<dbReference type="InterPro" id="IPR003661">
    <property type="entry name" value="HisK_dim/P_dom"/>
</dbReference>
<comment type="subcellular location">
    <subcellularLocation>
        <location evidence="2">Cell membrane</location>
    </subcellularLocation>
</comment>
<feature type="domain" description="Histidine kinase" evidence="11">
    <location>
        <begin position="302"/>
        <end position="515"/>
    </location>
</feature>
<feature type="domain" description="HAMP" evidence="12">
    <location>
        <begin position="214"/>
        <end position="266"/>
    </location>
</feature>
<dbReference type="Pfam" id="PF00672">
    <property type="entry name" value="HAMP"/>
    <property type="match status" value="1"/>
</dbReference>
<reference evidence="13 14" key="1">
    <citation type="submission" date="2021-01" db="EMBL/GenBank/DDBJ databases">
        <title>Whole genome shotgun sequence of Actinoplanes durhamensis NBRC 14914.</title>
        <authorList>
            <person name="Komaki H."/>
            <person name="Tamura T."/>
        </authorList>
    </citation>
    <scope>NUCLEOTIDE SEQUENCE [LARGE SCALE GENOMIC DNA]</scope>
    <source>
        <strain evidence="13 14">NBRC 14914</strain>
    </source>
</reference>
<comment type="caution">
    <text evidence="13">The sequence shown here is derived from an EMBL/GenBank/DDBJ whole genome shotgun (WGS) entry which is preliminary data.</text>
</comment>
<evidence type="ECO:0000256" key="3">
    <source>
        <dbReference type="ARBA" id="ARBA00012438"/>
    </source>
</evidence>
<dbReference type="InterPro" id="IPR036890">
    <property type="entry name" value="HATPase_C_sf"/>
</dbReference>
<dbReference type="SUPFAM" id="SSF47384">
    <property type="entry name" value="Homodimeric domain of signal transducing histidine kinase"/>
    <property type="match status" value="1"/>
</dbReference>
<evidence type="ECO:0000256" key="6">
    <source>
        <dbReference type="ARBA" id="ARBA00022692"/>
    </source>
</evidence>
<evidence type="ECO:0000259" key="11">
    <source>
        <dbReference type="PROSITE" id="PS50109"/>
    </source>
</evidence>
<name>A0ABQ3Z1V7_9ACTN</name>
<dbReference type="PROSITE" id="PS50885">
    <property type="entry name" value="HAMP"/>
    <property type="match status" value="1"/>
</dbReference>
<gene>
    <name evidence="13" type="ORF">Adu01nite_51680</name>
</gene>
<dbReference type="InterPro" id="IPR004358">
    <property type="entry name" value="Sig_transdc_His_kin-like_C"/>
</dbReference>
<dbReference type="SUPFAM" id="SSF55874">
    <property type="entry name" value="ATPase domain of HSP90 chaperone/DNA topoisomerase II/histidine kinase"/>
    <property type="match status" value="1"/>
</dbReference>
<dbReference type="PRINTS" id="PR00344">
    <property type="entry name" value="BCTRLSENSOR"/>
</dbReference>
<dbReference type="RefSeq" id="WP_203730056.1">
    <property type="nucleotide sequence ID" value="NZ_BAAATX010000007.1"/>
</dbReference>
<evidence type="ECO:0000256" key="2">
    <source>
        <dbReference type="ARBA" id="ARBA00004236"/>
    </source>
</evidence>
<dbReference type="GO" id="GO:0016301">
    <property type="term" value="F:kinase activity"/>
    <property type="evidence" value="ECO:0007669"/>
    <property type="project" value="UniProtKB-KW"/>
</dbReference>
<dbReference type="Gene3D" id="1.10.287.130">
    <property type="match status" value="1"/>
</dbReference>
<evidence type="ECO:0000256" key="5">
    <source>
        <dbReference type="ARBA" id="ARBA00022679"/>
    </source>
</evidence>
<keyword evidence="7 13" id="KW-0418">Kinase</keyword>
<evidence type="ECO:0000256" key="4">
    <source>
        <dbReference type="ARBA" id="ARBA00022553"/>
    </source>
</evidence>
<evidence type="ECO:0000259" key="12">
    <source>
        <dbReference type="PROSITE" id="PS50885"/>
    </source>
</evidence>
<dbReference type="SMART" id="SM00304">
    <property type="entry name" value="HAMP"/>
    <property type="match status" value="1"/>
</dbReference>
<evidence type="ECO:0000256" key="7">
    <source>
        <dbReference type="ARBA" id="ARBA00022777"/>
    </source>
</evidence>
<dbReference type="InterPro" id="IPR005467">
    <property type="entry name" value="His_kinase_dom"/>
</dbReference>
<dbReference type="Pfam" id="PF05227">
    <property type="entry name" value="CHASE3"/>
    <property type="match status" value="1"/>
</dbReference>
<dbReference type="SUPFAM" id="SSF158472">
    <property type="entry name" value="HAMP domain-like"/>
    <property type="match status" value="1"/>
</dbReference>
<dbReference type="EC" id="2.7.13.3" evidence="3"/>
<proteinExistence type="predicted"/>
<evidence type="ECO:0000256" key="10">
    <source>
        <dbReference type="SAM" id="Phobius"/>
    </source>
</evidence>
<dbReference type="EMBL" id="BOML01000040">
    <property type="protein sequence ID" value="GIE03818.1"/>
    <property type="molecule type" value="Genomic_DNA"/>
</dbReference>
<keyword evidence="5" id="KW-0808">Transferase</keyword>
<evidence type="ECO:0000256" key="1">
    <source>
        <dbReference type="ARBA" id="ARBA00000085"/>
    </source>
</evidence>
<dbReference type="Gene3D" id="3.30.565.10">
    <property type="entry name" value="Histidine kinase-like ATPase, C-terminal domain"/>
    <property type="match status" value="1"/>
</dbReference>
<keyword evidence="6 10" id="KW-0812">Transmembrane</keyword>
<keyword evidence="10" id="KW-0472">Membrane</keyword>